<dbReference type="Pfam" id="PF20155">
    <property type="entry name" value="TMP_3"/>
    <property type="match status" value="1"/>
</dbReference>
<dbReference type="Proteomes" id="UP000651208">
    <property type="component" value="Unassembled WGS sequence"/>
</dbReference>
<dbReference type="InterPro" id="IPR013491">
    <property type="entry name" value="Tape_meas_N"/>
</dbReference>
<dbReference type="RefSeq" id="WP_187755177.1">
    <property type="nucleotide sequence ID" value="NZ_JABURY010000012.1"/>
</dbReference>
<feature type="coiled-coil region" evidence="1">
    <location>
        <begin position="554"/>
        <end position="600"/>
    </location>
</feature>
<gene>
    <name evidence="3" type="ORF">FcAc13_05320</name>
</gene>
<feature type="coiled-coil region" evidence="1">
    <location>
        <begin position="437"/>
        <end position="504"/>
    </location>
</feature>
<keyword evidence="4" id="KW-1185">Reference proteome</keyword>
<feature type="coiled-coil region" evidence="1">
    <location>
        <begin position="316"/>
        <end position="350"/>
    </location>
</feature>
<organism evidence="3 4">
    <name type="scientific">Frischella japonica</name>
    <dbReference type="NCBI Taxonomy" id="2741544"/>
    <lineage>
        <taxon>Bacteria</taxon>
        <taxon>Pseudomonadati</taxon>
        <taxon>Pseudomonadota</taxon>
        <taxon>Gammaproteobacteria</taxon>
        <taxon>Orbales</taxon>
        <taxon>Orbaceae</taxon>
        <taxon>Frischella</taxon>
    </lineage>
</organism>
<evidence type="ECO:0000313" key="3">
    <source>
        <dbReference type="EMBL" id="MBC9130728.1"/>
    </source>
</evidence>
<evidence type="ECO:0000256" key="1">
    <source>
        <dbReference type="SAM" id="Coils"/>
    </source>
</evidence>
<feature type="coiled-coil region" evidence="1">
    <location>
        <begin position="664"/>
        <end position="691"/>
    </location>
</feature>
<sequence length="1016" mass="109664">MAQHTDGNITYTVSLEMKELLENSRRAIRELEELNGGGLRASRGLDRLETSSQNAGNSLGKLTNIAKAVSAALVSSTILAYAQSWNELEDRIQNTGATASQTKDILDQLLVTSDRNGRKIEESAELYIRLSNSMSELGYSTQGTLSYIDTLSNLMTINKTNSLSAESATNALTKAQMKGKLAGIDAMAVFNAMPSILKTLGKQLNKTESEVRKMASEGKLSMSQFTEAIINAQEETAALANNMRNTVTDGINRVTNNLKKYLGELNNSTGATKLLVDSLILMSQNVDILMTSVGALAAIYAGKYITSLASATKQSAEKVINDIKLAQAEKAAAQAALQQAQAEVVHLRAVQQSLAAQLKLAQTEKTRNAIRKQLKANTDALTAAVNNETAAQARLNTAMKATSFAANGLRSAMSLLGGPAGILFLVAGALITWSNKAAEARQKALELTDEVAALVERYKGLSKVQREAFADELKQKIADQNKAIEKQIEDIENINSKLRINKQERRNVFSDNASLEAKKKSLEKILAVMIEGRNKLVDLSDEVIVKNYETANSIDKVAEASKNLANSLDEAARNKLDEKIRSLSAELEIAKLKQKGLNKEAYVAQTLLSSLGDSAGKYQSAILNAAKNGKLFNDSIKGLPDEIQPLIMKLSELWGVTKQGASSISNTEASIKNLSVELQIAKCEAQGLIDKANELKAIQALGLDSSNSEQLLSNEAQIEQMKLLIEQQNQLNLAKNGMDIAKQEIDSRADPVELLKNELKEKQLAINEAHEQGLLSEQQYNDAIVAAKQNAADKQKKIEDDLLKNKMANVSAMLSASSDMFGGMADLTKNFAGESSSAYKALFAISKGFAVANAALNLQTALSNASTAPYPTNIAAYAQAATQGAQIISAISSMSYGGARKNGGPTYAGSMYRVGEDNKPEILMQGGRQYLIPGDNGKVLSNRQITSNQGQNIQWNFIVENYASGVEVSKPSIDYENKIVRTAVKQAKQEVANDISSHTGDVWRAMSNSTNIQSKL</sequence>
<dbReference type="EMBL" id="JABURY010000012">
    <property type="protein sequence ID" value="MBC9130728.1"/>
    <property type="molecule type" value="Genomic_DNA"/>
</dbReference>
<feature type="domain" description="Tape measure protein N-terminal" evidence="2">
    <location>
        <begin position="77"/>
        <end position="267"/>
    </location>
</feature>
<protein>
    <submittedName>
        <fullName evidence="3">Tape measure protein</fullName>
    </submittedName>
</protein>
<evidence type="ECO:0000259" key="2">
    <source>
        <dbReference type="Pfam" id="PF20155"/>
    </source>
</evidence>
<accession>A0ABR7QXP1</accession>
<proteinExistence type="predicted"/>
<dbReference type="NCBIfam" id="TIGR02675">
    <property type="entry name" value="tape_meas_nterm"/>
    <property type="match status" value="1"/>
</dbReference>
<comment type="caution">
    <text evidence="3">The sequence shown here is derived from an EMBL/GenBank/DDBJ whole genome shotgun (WGS) entry which is preliminary data.</text>
</comment>
<name>A0ABR7QXP1_9GAMM</name>
<reference evidence="3 4" key="1">
    <citation type="submission" date="2020-06" db="EMBL/GenBank/DDBJ databases">
        <title>Frischella cerana isolated from Apis cerana gut homogenate.</title>
        <authorList>
            <person name="Wolter L.A."/>
            <person name="Suenami S."/>
            <person name="Miyazaki R."/>
        </authorList>
    </citation>
    <scope>NUCLEOTIDE SEQUENCE [LARGE SCALE GENOMIC DNA]</scope>
    <source>
        <strain evidence="3 4">Ac13</strain>
    </source>
</reference>
<feature type="coiled-coil region" evidence="1">
    <location>
        <begin position="724"/>
        <end position="772"/>
    </location>
</feature>
<keyword evidence="1" id="KW-0175">Coiled coil</keyword>
<evidence type="ECO:0000313" key="4">
    <source>
        <dbReference type="Proteomes" id="UP000651208"/>
    </source>
</evidence>